<dbReference type="SUPFAM" id="SSF103025">
    <property type="entry name" value="Folate-binding domain"/>
    <property type="match status" value="1"/>
</dbReference>
<protein>
    <submittedName>
        <fullName evidence="2">Aminomethyl transferase family protein</fullName>
    </submittedName>
</protein>
<dbReference type="EMBL" id="JBCLSQ010000001">
    <property type="protein sequence ID" value="MEY8536890.1"/>
    <property type="molecule type" value="Genomic_DNA"/>
</dbReference>
<dbReference type="Gene3D" id="3.30.1360.120">
    <property type="entry name" value="Probable tRNA modification gtpase trme, domain 1"/>
    <property type="match status" value="1"/>
</dbReference>
<dbReference type="InterPro" id="IPR027266">
    <property type="entry name" value="TrmE/GcvT-like"/>
</dbReference>
<dbReference type="PANTHER" id="PTHR43757:SF2">
    <property type="entry name" value="AMINOMETHYLTRANSFERASE, MITOCHONDRIAL"/>
    <property type="match status" value="1"/>
</dbReference>
<accession>A0ABV4D9T6</accession>
<reference evidence="2 3" key="1">
    <citation type="submission" date="2024-03" db="EMBL/GenBank/DDBJ databases">
        <title>Mouse gut bacterial collection (mGBC) of GemPharmatech.</title>
        <authorList>
            <person name="He Y."/>
            <person name="Dong L."/>
            <person name="Wu D."/>
            <person name="Gao X."/>
            <person name="Lin Z."/>
        </authorList>
    </citation>
    <scope>NUCLEOTIDE SEQUENCE [LARGE SCALE GENOMIC DNA]</scope>
    <source>
        <strain evidence="2 3">20-218</strain>
    </source>
</reference>
<dbReference type="GO" id="GO:0016740">
    <property type="term" value="F:transferase activity"/>
    <property type="evidence" value="ECO:0007669"/>
    <property type="project" value="UniProtKB-KW"/>
</dbReference>
<evidence type="ECO:0000313" key="3">
    <source>
        <dbReference type="Proteomes" id="UP001565242"/>
    </source>
</evidence>
<proteinExistence type="predicted"/>
<feature type="domain" description="GCVT N-terminal" evidence="1">
    <location>
        <begin position="22"/>
        <end position="181"/>
    </location>
</feature>
<dbReference type="RefSeq" id="WP_369917545.1">
    <property type="nucleotide sequence ID" value="NZ_JBCLSQ010000001.1"/>
</dbReference>
<evidence type="ECO:0000313" key="2">
    <source>
        <dbReference type="EMBL" id="MEY8536890.1"/>
    </source>
</evidence>
<name>A0ABV4D9T6_9LACT</name>
<dbReference type="InterPro" id="IPR006222">
    <property type="entry name" value="GCVT_N"/>
</dbReference>
<sequence length="317" mass="37066">MNKIYKELRKNKAYRKFEGKIFELKGEDVEDILNPLIPKNIEFSDIDTCGFSFILTDKGTVYSEIVFYKLEDKYIIFSNEDLLSLFSDIKGEFSIKEVSDELSLIQIEGKESREIAQQFYDYDISTLNFKFITNTTYKGSDIIMARFGYSGEFGYQFLLPNHLVLHFIDEFLADTAQYDKELDDYVKFEVNHPVYDVYRGQYNLFELGYAWNLDFTKEEFKGRKALLADFESSTKQSIVFSASAEVQRDESVYFDNQEIGKVYWLIKALDENPDRVYLGMLQVERYYAHSGLHFLTEGGVVLETLSNPYVIPESWSK</sequence>
<dbReference type="Pfam" id="PF01571">
    <property type="entry name" value="GCV_T"/>
    <property type="match status" value="1"/>
</dbReference>
<organism evidence="2 3">
    <name type="scientific">Lactococcus muris</name>
    <dbReference type="NCBI Taxonomy" id="2941330"/>
    <lineage>
        <taxon>Bacteria</taxon>
        <taxon>Bacillati</taxon>
        <taxon>Bacillota</taxon>
        <taxon>Bacilli</taxon>
        <taxon>Lactobacillales</taxon>
        <taxon>Streptococcaceae</taxon>
        <taxon>Lactococcus</taxon>
    </lineage>
</organism>
<evidence type="ECO:0000259" key="1">
    <source>
        <dbReference type="Pfam" id="PF01571"/>
    </source>
</evidence>
<dbReference type="InterPro" id="IPR028896">
    <property type="entry name" value="GcvT/YgfZ/DmdA"/>
</dbReference>
<dbReference type="PANTHER" id="PTHR43757">
    <property type="entry name" value="AMINOMETHYLTRANSFERASE"/>
    <property type="match status" value="1"/>
</dbReference>
<keyword evidence="3" id="KW-1185">Reference proteome</keyword>
<comment type="caution">
    <text evidence="2">The sequence shown here is derived from an EMBL/GenBank/DDBJ whole genome shotgun (WGS) entry which is preliminary data.</text>
</comment>
<dbReference type="Proteomes" id="UP001565242">
    <property type="component" value="Unassembled WGS sequence"/>
</dbReference>
<keyword evidence="2" id="KW-0808">Transferase</keyword>
<gene>
    <name evidence="2" type="ORF">AALM99_00325</name>
</gene>